<comment type="caution">
    <text evidence="1">The sequence shown here is derived from an EMBL/GenBank/DDBJ whole genome shotgun (WGS) entry which is preliminary data.</text>
</comment>
<dbReference type="EMBL" id="JBBPFD010000283">
    <property type="protein sequence ID" value="KAK7879339.1"/>
    <property type="molecule type" value="Genomic_DNA"/>
</dbReference>
<evidence type="ECO:0000313" key="1">
    <source>
        <dbReference type="EMBL" id="KAK7879339.1"/>
    </source>
</evidence>
<protein>
    <submittedName>
        <fullName evidence="1">Uncharacterized protein</fullName>
    </submittedName>
</protein>
<dbReference type="AlphaFoldDB" id="A0AAW0MFS5"/>
<dbReference type="Proteomes" id="UP001460270">
    <property type="component" value="Unassembled WGS sequence"/>
</dbReference>
<organism evidence="1 2">
    <name type="scientific">Mugilogobius chulae</name>
    <name type="common">yellowstripe goby</name>
    <dbReference type="NCBI Taxonomy" id="88201"/>
    <lineage>
        <taxon>Eukaryota</taxon>
        <taxon>Metazoa</taxon>
        <taxon>Chordata</taxon>
        <taxon>Craniata</taxon>
        <taxon>Vertebrata</taxon>
        <taxon>Euteleostomi</taxon>
        <taxon>Actinopterygii</taxon>
        <taxon>Neopterygii</taxon>
        <taxon>Teleostei</taxon>
        <taxon>Neoteleostei</taxon>
        <taxon>Acanthomorphata</taxon>
        <taxon>Gobiaria</taxon>
        <taxon>Gobiiformes</taxon>
        <taxon>Gobioidei</taxon>
        <taxon>Gobiidae</taxon>
        <taxon>Gobionellinae</taxon>
        <taxon>Mugilogobius</taxon>
    </lineage>
</organism>
<name>A0AAW0MFS5_9GOBI</name>
<keyword evidence="2" id="KW-1185">Reference proteome</keyword>
<gene>
    <name evidence="1" type="ORF">WMY93_033884</name>
</gene>
<evidence type="ECO:0000313" key="2">
    <source>
        <dbReference type="Proteomes" id="UP001460270"/>
    </source>
</evidence>
<sequence length="118" mass="13697">MDQESTEQQVTSFLSRKGIHIDSRDIEACHPLPRRDKRPSAVIIRFVSRKQKLAVLKQGKKLKGTNVYLNEHLTKQNADIARQARFLRKQKKIQATWTTNCKVFIKLNGTPEEAKVLW</sequence>
<proteinExistence type="predicted"/>
<accession>A0AAW0MFS5</accession>
<reference evidence="2" key="1">
    <citation type="submission" date="2024-04" db="EMBL/GenBank/DDBJ databases">
        <title>Salinicola lusitanus LLJ914,a marine bacterium isolated from the Okinawa Trough.</title>
        <authorList>
            <person name="Li J."/>
        </authorList>
    </citation>
    <scope>NUCLEOTIDE SEQUENCE [LARGE SCALE GENOMIC DNA]</scope>
</reference>
<feature type="non-terminal residue" evidence="1">
    <location>
        <position position="118"/>
    </location>
</feature>